<name>A0AAP0HIF7_9MAGN</name>
<protein>
    <submittedName>
        <fullName evidence="2">Uncharacterized protein</fullName>
    </submittedName>
</protein>
<dbReference type="EMBL" id="JBBNAG010000012">
    <property type="protein sequence ID" value="KAK9088274.1"/>
    <property type="molecule type" value="Genomic_DNA"/>
</dbReference>
<gene>
    <name evidence="2" type="ORF">Scep_027356</name>
</gene>
<feature type="region of interest" description="Disordered" evidence="1">
    <location>
        <begin position="40"/>
        <end position="70"/>
    </location>
</feature>
<comment type="caution">
    <text evidence="2">The sequence shown here is derived from an EMBL/GenBank/DDBJ whole genome shotgun (WGS) entry which is preliminary data.</text>
</comment>
<sequence length="70" mass="7382">MAAAATSEQPMSDGASDGKIAPVCWRRTAAWARRRWWSQRMAAGSSGDGDADTARHGGTQQAADRCCGGR</sequence>
<dbReference type="AlphaFoldDB" id="A0AAP0HIF7"/>
<keyword evidence="3" id="KW-1185">Reference proteome</keyword>
<evidence type="ECO:0000256" key="1">
    <source>
        <dbReference type="SAM" id="MobiDB-lite"/>
    </source>
</evidence>
<organism evidence="2 3">
    <name type="scientific">Stephania cephalantha</name>
    <dbReference type="NCBI Taxonomy" id="152367"/>
    <lineage>
        <taxon>Eukaryota</taxon>
        <taxon>Viridiplantae</taxon>
        <taxon>Streptophyta</taxon>
        <taxon>Embryophyta</taxon>
        <taxon>Tracheophyta</taxon>
        <taxon>Spermatophyta</taxon>
        <taxon>Magnoliopsida</taxon>
        <taxon>Ranunculales</taxon>
        <taxon>Menispermaceae</taxon>
        <taxon>Menispermoideae</taxon>
        <taxon>Cissampelideae</taxon>
        <taxon>Stephania</taxon>
    </lineage>
</organism>
<feature type="compositionally biased region" description="Polar residues" evidence="1">
    <location>
        <begin position="1"/>
        <end position="10"/>
    </location>
</feature>
<reference evidence="2 3" key="1">
    <citation type="submission" date="2024-01" db="EMBL/GenBank/DDBJ databases">
        <title>Genome assemblies of Stephania.</title>
        <authorList>
            <person name="Yang L."/>
        </authorList>
    </citation>
    <scope>NUCLEOTIDE SEQUENCE [LARGE SCALE GENOMIC DNA]</scope>
    <source>
        <strain evidence="2">JXDWG</strain>
        <tissue evidence="2">Leaf</tissue>
    </source>
</reference>
<evidence type="ECO:0000313" key="2">
    <source>
        <dbReference type="EMBL" id="KAK9088274.1"/>
    </source>
</evidence>
<proteinExistence type="predicted"/>
<accession>A0AAP0HIF7</accession>
<evidence type="ECO:0000313" key="3">
    <source>
        <dbReference type="Proteomes" id="UP001419268"/>
    </source>
</evidence>
<dbReference type="Proteomes" id="UP001419268">
    <property type="component" value="Unassembled WGS sequence"/>
</dbReference>
<feature type="region of interest" description="Disordered" evidence="1">
    <location>
        <begin position="1"/>
        <end position="20"/>
    </location>
</feature>